<feature type="transmembrane region" description="Helical" evidence="6">
    <location>
        <begin position="133"/>
        <end position="157"/>
    </location>
</feature>
<name>E0I5Y0_9BACL</name>
<keyword evidence="4 6" id="KW-1133">Transmembrane helix</keyword>
<keyword evidence="5 6" id="KW-0472">Membrane</keyword>
<evidence type="ECO:0000256" key="3">
    <source>
        <dbReference type="ARBA" id="ARBA00022692"/>
    </source>
</evidence>
<keyword evidence="8" id="KW-1185">Reference proteome</keyword>
<evidence type="ECO:0000256" key="5">
    <source>
        <dbReference type="ARBA" id="ARBA00023136"/>
    </source>
</evidence>
<dbReference type="CDD" id="cd06574">
    <property type="entry name" value="TM_PBP1_branched-chain-AA_like"/>
    <property type="match status" value="1"/>
</dbReference>
<evidence type="ECO:0000256" key="6">
    <source>
        <dbReference type="SAM" id="Phobius"/>
    </source>
</evidence>
<accession>E0I5Y0</accession>
<evidence type="ECO:0000256" key="4">
    <source>
        <dbReference type="ARBA" id="ARBA00022989"/>
    </source>
</evidence>
<evidence type="ECO:0000256" key="2">
    <source>
        <dbReference type="ARBA" id="ARBA00022475"/>
    </source>
</evidence>
<keyword evidence="2" id="KW-1003">Cell membrane</keyword>
<dbReference type="PANTHER" id="PTHR32196">
    <property type="entry name" value="ABC TRANSPORTER PERMEASE PROTEIN YPHD-RELATED-RELATED"/>
    <property type="match status" value="1"/>
</dbReference>
<evidence type="ECO:0000256" key="1">
    <source>
        <dbReference type="ARBA" id="ARBA00004651"/>
    </source>
</evidence>
<evidence type="ECO:0000313" key="7">
    <source>
        <dbReference type="EMBL" id="EFM12372.1"/>
    </source>
</evidence>
<proteinExistence type="predicted"/>
<dbReference type="Proteomes" id="UP000005387">
    <property type="component" value="Unassembled WGS sequence"/>
</dbReference>
<dbReference type="eggNOG" id="COG4120">
    <property type="taxonomic scope" value="Bacteria"/>
</dbReference>
<dbReference type="EMBL" id="AEDD01000002">
    <property type="protein sequence ID" value="EFM12372.1"/>
    <property type="molecule type" value="Genomic_DNA"/>
</dbReference>
<feature type="transmembrane region" description="Helical" evidence="6">
    <location>
        <begin position="267"/>
        <end position="286"/>
    </location>
</feature>
<dbReference type="STRING" id="717606.PaecuDRAFT_1052"/>
<evidence type="ECO:0000313" key="8">
    <source>
        <dbReference type="Proteomes" id="UP000005387"/>
    </source>
</evidence>
<feature type="transmembrane region" description="Helical" evidence="6">
    <location>
        <begin position="178"/>
        <end position="201"/>
    </location>
</feature>
<feature type="transmembrane region" description="Helical" evidence="6">
    <location>
        <begin position="237"/>
        <end position="255"/>
    </location>
</feature>
<dbReference type="OrthoDB" id="9778389at2"/>
<keyword evidence="3 6" id="KW-0812">Transmembrane</keyword>
<sequence length="303" mass="32454">MATIAYGTLELSLIYTLLALGMFISFRILDVPDLTVDGSFVTGSAVSAILTFNGHPFLSLLLAFMAGCIAGSITTFLHVKLKIHLLLAGILVMSALYSINIRIMSGSPNISLLNVRTIFNCFTDGLVDDRVSIMILAAIIIVHVILLNVFLTTRFGLALRATGNNEHMARSVGVNTDITKWTGLALSNGLVALSGAVLAQFQSFTDIGMGQGVIVIGLASVIIGEVIFTNSSMLKSLVAVVLGSIVYRFVIAIALQMGMPPTDLKLVSSTIVVLVLSIKIMNSNWFKLKSEWNKRSLGGRMDA</sequence>
<protein>
    <submittedName>
        <fullName evidence="7">Inner-membrane translocator</fullName>
    </submittedName>
</protein>
<dbReference type="InterPro" id="IPR001851">
    <property type="entry name" value="ABC_transp_permease"/>
</dbReference>
<comment type="subcellular location">
    <subcellularLocation>
        <location evidence="1">Cell membrane</location>
        <topology evidence="1">Multi-pass membrane protein</topology>
    </subcellularLocation>
</comment>
<dbReference type="AlphaFoldDB" id="E0I5Y0"/>
<dbReference type="Pfam" id="PF02653">
    <property type="entry name" value="BPD_transp_2"/>
    <property type="match status" value="1"/>
</dbReference>
<feature type="transmembrane region" description="Helical" evidence="6">
    <location>
        <begin position="57"/>
        <end position="77"/>
    </location>
</feature>
<dbReference type="GO" id="GO:0022857">
    <property type="term" value="F:transmembrane transporter activity"/>
    <property type="evidence" value="ECO:0007669"/>
    <property type="project" value="InterPro"/>
</dbReference>
<gene>
    <name evidence="7" type="ORF">PaecuDRAFT_1052</name>
</gene>
<dbReference type="PANTHER" id="PTHR32196:SF69">
    <property type="entry name" value="BRANCHED-CHAIN AMINO ACID TRANSPORT SYSTEM, PERMEASE PROTEIN"/>
    <property type="match status" value="1"/>
</dbReference>
<feature type="transmembrane region" description="Helical" evidence="6">
    <location>
        <begin position="207"/>
        <end position="228"/>
    </location>
</feature>
<feature type="transmembrane region" description="Helical" evidence="6">
    <location>
        <begin position="84"/>
        <end position="103"/>
    </location>
</feature>
<reference evidence="7 8" key="1">
    <citation type="submission" date="2010-07" db="EMBL/GenBank/DDBJ databases">
        <title>The draft genome of Paenibacillus curdlanolyticus YK9.</title>
        <authorList>
            <consortium name="US DOE Joint Genome Institute (JGI-PGF)"/>
            <person name="Lucas S."/>
            <person name="Copeland A."/>
            <person name="Lapidus A."/>
            <person name="Cheng J.-F."/>
            <person name="Bruce D."/>
            <person name="Goodwin L."/>
            <person name="Pitluck S."/>
            <person name="Land M.L."/>
            <person name="Hauser L."/>
            <person name="Chang Y.-J."/>
            <person name="Jeffries C."/>
            <person name="Anderson I.J."/>
            <person name="Johnson E."/>
            <person name="Loganathan U."/>
            <person name="Mulhopadhyay B."/>
            <person name="Kyrpides N."/>
            <person name="Woyke T.J."/>
        </authorList>
    </citation>
    <scope>NUCLEOTIDE SEQUENCE [LARGE SCALE GENOMIC DNA]</scope>
    <source>
        <strain evidence="7 8">YK9</strain>
    </source>
</reference>
<organism evidence="7 8">
    <name type="scientific">Paenibacillus curdlanolyticus YK9</name>
    <dbReference type="NCBI Taxonomy" id="717606"/>
    <lineage>
        <taxon>Bacteria</taxon>
        <taxon>Bacillati</taxon>
        <taxon>Bacillota</taxon>
        <taxon>Bacilli</taxon>
        <taxon>Bacillales</taxon>
        <taxon>Paenibacillaceae</taxon>
        <taxon>Paenibacillus</taxon>
    </lineage>
</organism>
<feature type="transmembrane region" description="Helical" evidence="6">
    <location>
        <begin position="12"/>
        <end position="29"/>
    </location>
</feature>
<dbReference type="RefSeq" id="WP_006037067.1">
    <property type="nucleotide sequence ID" value="NZ_AEDD01000002.1"/>
</dbReference>
<dbReference type="GO" id="GO:0005886">
    <property type="term" value="C:plasma membrane"/>
    <property type="evidence" value="ECO:0007669"/>
    <property type="project" value="UniProtKB-SubCell"/>
</dbReference>